<feature type="region of interest" description="Disordered" evidence="5">
    <location>
        <begin position="200"/>
        <end position="253"/>
    </location>
</feature>
<dbReference type="GO" id="GO:0008440">
    <property type="term" value="F:inositol-1,4,5-trisphosphate 3-kinase activity"/>
    <property type="evidence" value="ECO:0007669"/>
    <property type="project" value="TreeGrafter"/>
</dbReference>
<gene>
    <name evidence="6" type="ORF">TRICI_002674</name>
</gene>
<protein>
    <recommendedName>
        <fullName evidence="4">Kinase</fullName>
        <ecNumber evidence="4">2.7.-.-</ecNumber>
    </recommendedName>
</protein>
<reference evidence="6" key="1">
    <citation type="journal article" date="2019" name="G3 (Bethesda)">
        <title>Genome Assemblies of Two Rare Opportunistic Yeast Pathogens: Diutina rugosa (syn. Candida rugosa) and Trichomonascus ciferrii (syn. Candida ciferrii).</title>
        <authorList>
            <person name="Mixao V."/>
            <person name="Saus E."/>
            <person name="Hansen A.P."/>
            <person name="Lass-Florl C."/>
            <person name="Gabaldon T."/>
        </authorList>
    </citation>
    <scope>NUCLEOTIDE SEQUENCE</scope>
    <source>
        <strain evidence="6">CBS 4856</strain>
    </source>
</reference>
<keyword evidence="3 4" id="KW-0418">Kinase</keyword>
<dbReference type="SUPFAM" id="SSF56104">
    <property type="entry name" value="SAICAR synthase-like"/>
    <property type="match status" value="1"/>
</dbReference>
<feature type="compositionally biased region" description="Basic and acidic residues" evidence="5">
    <location>
        <begin position="1"/>
        <end position="13"/>
    </location>
</feature>
<evidence type="ECO:0000313" key="7">
    <source>
        <dbReference type="Proteomes" id="UP000761534"/>
    </source>
</evidence>
<dbReference type="GO" id="GO:0005634">
    <property type="term" value="C:nucleus"/>
    <property type="evidence" value="ECO:0007669"/>
    <property type="project" value="TreeGrafter"/>
</dbReference>
<feature type="compositionally biased region" description="Polar residues" evidence="5">
    <location>
        <begin position="531"/>
        <end position="543"/>
    </location>
</feature>
<dbReference type="EC" id="2.7.-.-" evidence="4"/>
<keyword evidence="7" id="KW-1185">Reference proteome</keyword>
<feature type="region of interest" description="Disordered" evidence="5">
    <location>
        <begin position="344"/>
        <end position="369"/>
    </location>
</feature>
<evidence type="ECO:0000256" key="2">
    <source>
        <dbReference type="ARBA" id="ARBA00022679"/>
    </source>
</evidence>
<comment type="caution">
    <text evidence="6">The sequence shown here is derived from an EMBL/GenBank/DDBJ whole genome shotgun (WGS) entry which is preliminary data.</text>
</comment>
<feature type="region of interest" description="Disordered" evidence="5">
    <location>
        <begin position="589"/>
        <end position="630"/>
    </location>
</feature>
<name>A0A642V634_9ASCO</name>
<comment type="similarity">
    <text evidence="1 4">Belongs to the inositol phosphokinase (IPK) family.</text>
</comment>
<dbReference type="EMBL" id="SWFS01000181">
    <property type="protein sequence ID" value="KAA8915179.1"/>
    <property type="molecule type" value="Genomic_DNA"/>
</dbReference>
<dbReference type="GO" id="GO:0005737">
    <property type="term" value="C:cytoplasm"/>
    <property type="evidence" value="ECO:0007669"/>
    <property type="project" value="TreeGrafter"/>
</dbReference>
<dbReference type="Pfam" id="PF03770">
    <property type="entry name" value="IPK"/>
    <property type="match status" value="1"/>
</dbReference>
<feature type="region of interest" description="Disordered" evidence="5">
    <location>
        <begin position="396"/>
        <end position="444"/>
    </location>
</feature>
<keyword evidence="2 4" id="KW-0808">Transferase</keyword>
<feature type="region of interest" description="Disordered" evidence="5">
    <location>
        <begin position="1"/>
        <end position="137"/>
    </location>
</feature>
<evidence type="ECO:0000256" key="5">
    <source>
        <dbReference type="SAM" id="MobiDB-lite"/>
    </source>
</evidence>
<feature type="region of interest" description="Disordered" evidence="5">
    <location>
        <begin position="529"/>
        <end position="549"/>
    </location>
</feature>
<accession>A0A642V634</accession>
<evidence type="ECO:0000256" key="3">
    <source>
        <dbReference type="ARBA" id="ARBA00022777"/>
    </source>
</evidence>
<dbReference type="GO" id="GO:0000824">
    <property type="term" value="F:inositol-1,4,5,6-tetrakisphosphate 3-kinase activity"/>
    <property type="evidence" value="ECO:0007669"/>
    <property type="project" value="TreeGrafter"/>
</dbReference>
<organism evidence="6 7">
    <name type="scientific">Trichomonascus ciferrii</name>
    <dbReference type="NCBI Taxonomy" id="44093"/>
    <lineage>
        <taxon>Eukaryota</taxon>
        <taxon>Fungi</taxon>
        <taxon>Dikarya</taxon>
        <taxon>Ascomycota</taxon>
        <taxon>Saccharomycotina</taxon>
        <taxon>Dipodascomycetes</taxon>
        <taxon>Dipodascales</taxon>
        <taxon>Trichomonascaceae</taxon>
        <taxon>Trichomonascus</taxon>
        <taxon>Trichomonascus ciferrii complex</taxon>
    </lineage>
</organism>
<feature type="compositionally biased region" description="Polar residues" evidence="5">
    <location>
        <begin position="396"/>
        <end position="414"/>
    </location>
</feature>
<dbReference type="Proteomes" id="UP000761534">
    <property type="component" value="Unassembled WGS sequence"/>
</dbReference>
<feature type="compositionally biased region" description="Basic and acidic residues" evidence="5">
    <location>
        <begin position="69"/>
        <end position="82"/>
    </location>
</feature>
<feature type="region of interest" description="Disordered" evidence="5">
    <location>
        <begin position="465"/>
        <end position="489"/>
    </location>
</feature>
<evidence type="ECO:0000313" key="6">
    <source>
        <dbReference type="EMBL" id="KAA8915179.1"/>
    </source>
</evidence>
<feature type="region of interest" description="Disordered" evidence="5">
    <location>
        <begin position="846"/>
        <end position="892"/>
    </location>
</feature>
<dbReference type="GO" id="GO:0046854">
    <property type="term" value="P:phosphatidylinositol phosphate biosynthetic process"/>
    <property type="evidence" value="ECO:0007669"/>
    <property type="project" value="TreeGrafter"/>
</dbReference>
<sequence length="892" mass="99612">MNEHDAPMDEHGRPGVAAEPRNIKGSRKSDDDKPIGAFSLPISASAKDIPYLSPAESPVASASTSLSSSRDEPSHSVEEPNPRSRKASRSLRLFRENEGKGSVMALSESDSLLRQIRHKQKQKNGGGEKRGVESCSFPEKIQERTLCETATRTTSDIEQRKNRATLRLDDVEKNVVKESGGGGGGGRTKKTIDKVSSATYFPHTPAAGRSEDSSNNVSSSVSTSASVGTATCPSPNREEQGAERDEETGDESFPLSVELTPFKHRVGGHTAIFRFSRRAVCKALINRENAWYETIELNHEELLRFMPKYIGVLNVRRTVVEDHVDYEPNDPLLDVVHSDDINENTNNVIKNDTNTNTNHHQHNDGNLLSTSPRFAEVVLDDNIHIMPDSLLKRYSTSAPSAENSPRSSGSFQENYHNHIYHDQPPYSSPPRAEKRNSLHSPSASWGATTVNRKLRDLVLQEVFAPRRITKPETPSPRDLEPGNGGKSYFEDKQQIIHPHKSFTSLSEQNRNHSSSVLNDFGHGKHIARVNIGTSTPSDNNNKPKNAEEEGIDVSVICGEGGEIEIYPKQQQQDPATTSSDSTAMFAMDEEAEEEQQHRASSATPTATTTKQRHKSLSSLPSPLPQTTRRTYTKTERFILLEDLTRGMKKPCVMDLKMGTRQYGVDASEKKQYSQAKKCRQTTSHQLGVRICGMQVWDTNKEDYFFQDKYFGRSVKAGPQFRACLRKFLYNGKTQASILQHIPTILTRLDELYNIISSLHGYRLYGSSLLLMYDGGAEDGNGDEIAFRLIDFAQCVTANDVLPPDTKAPPRHPNTADLGFLRGLKTLHRYFRMIFKEIVGRDYSPSESIDLSQYQSPPPPDLDSFDINRYPPFETTLDDDEENDLTNLTELSM</sequence>
<dbReference type="Gene3D" id="3.30.470.160">
    <property type="entry name" value="Inositol polyphosphate kinase"/>
    <property type="match status" value="1"/>
</dbReference>
<dbReference type="PANTHER" id="PTHR12400">
    <property type="entry name" value="INOSITOL POLYPHOSPHATE KINASE"/>
    <property type="match status" value="1"/>
</dbReference>
<dbReference type="VEuPathDB" id="FungiDB:TRICI_002674"/>
<dbReference type="PANTHER" id="PTHR12400:SF21">
    <property type="entry name" value="KINASE"/>
    <property type="match status" value="1"/>
</dbReference>
<evidence type="ECO:0000256" key="4">
    <source>
        <dbReference type="RuleBase" id="RU363090"/>
    </source>
</evidence>
<evidence type="ECO:0000256" key="1">
    <source>
        <dbReference type="ARBA" id="ARBA00007374"/>
    </source>
</evidence>
<dbReference type="InterPro" id="IPR038286">
    <property type="entry name" value="IPK_sf"/>
</dbReference>
<feature type="compositionally biased region" description="Low complexity" evidence="5">
    <location>
        <begin position="213"/>
        <end position="231"/>
    </location>
</feature>
<dbReference type="AlphaFoldDB" id="A0A642V634"/>
<proteinExistence type="inferred from homology"/>
<feature type="compositionally biased region" description="Low complexity" evidence="5">
    <location>
        <begin position="57"/>
        <end position="68"/>
    </location>
</feature>
<dbReference type="OrthoDB" id="2573163at2759"/>
<feature type="compositionally biased region" description="Low complexity" evidence="5">
    <location>
        <begin position="599"/>
        <end position="609"/>
    </location>
</feature>
<dbReference type="GO" id="GO:0032958">
    <property type="term" value="P:inositol phosphate biosynthetic process"/>
    <property type="evidence" value="ECO:0007669"/>
    <property type="project" value="InterPro"/>
</dbReference>
<dbReference type="InterPro" id="IPR005522">
    <property type="entry name" value="IPK"/>
</dbReference>